<keyword evidence="3" id="KW-1185">Reference proteome</keyword>
<dbReference type="RefSeq" id="WP_341428864.1">
    <property type="nucleotide sequence ID" value="NZ_JBBUTG010000028.1"/>
</dbReference>
<dbReference type="Pfam" id="PF03476">
    <property type="entry name" value="MOSC_N"/>
    <property type="match status" value="1"/>
</dbReference>
<sequence>MPDTSPTSRSPVAPEGLAARIDALWVYPIKACAAVEMDEIQIDSHGLIAGDREWVVVDEHGHVTWQGVHPTLSQVQPAWIDGQWWAGLRGTEARALDPQGRDGIVHLWNDRAKAMEVFPATDAGDGVAELLLRATGAPLRLARLGQEGRNRSGVNPLHLVHAASIDELNQHLLARGLPCAEVLRFRPNLLISGVDASCLPFIEDHAAALRSAGWRMPITTPCERCVVPGIHPVTGEQSPELTAVVAELSAGRRPGVPSCFGVYGAPTPGSRLRRGEHVWIELAF</sequence>
<dbReference type="Proteomes" id="UP001371218">
    <property type="component" value="Unassembled WGS sequence"/>
</dbReference>
<gene>
    <name evidence="2" type="ORF">AACH06_26720</name>
</gene>
<dbReference type="InterPro" id="IPR005303">
    <property type="entry name" value="MOCOS_middle"/>
</dbReference>
<dbReference type="PROSITE" id="PS51340">
    <property type="entry name" value="MOSC"/>
    <property type="match status" value="1"/>
</dbReference>
<dbReference type="InterPro" id="IPR011037">
    <property type="entry name" value="Pyrv_Knase-like_insert_dom_sf"/>
</dbReference>
<accession>A0ABU9C176</accession>
<evidence type="ECO:0000313" key="3">
    <source>
        <dbReference type="Proteomes" id="UP001371218"/>
    </source>
</evidence>
<evidence type="ECO:0000313" key="2">
    <source>
        <dbReference type="EMBL" id="MEK8034438.1"/>
    </source>
</evidence>
<organism evidence="2 3">
    <name type="scientific">Ideonella lacteola</name>
    <dbReference type="NCBI Taxonomy" id="2984193"/>
    <lineage>
        <taxon>Bacteria</taxon>
        <taxon>Pseudomonadati</taxon>
        <taxon>Pseudomonadota</taxon>
        <taxon>Betaproteobacteria</taxon>
        <taxon>Burkholderiales</taxon>
        <taxon>Sphaerotilaceae</taxon>
        <taxon>Ideonella</taxon>
    </lineage>
</organism>
<proteinExistence type="predicted"/>
<dbReference type="SUPFAM" id="SSF141673">
    <property type="entry name" value="MOSC N-terminal domain-like"/>
    <property type="match status" value="1"/>
</dbReference>
<dbReference type="SUPFAM" id="SSF50800">
    <property type="entry name" value="PK beta-barrel domain-like"/>
    <property type="match status" value="1"/>
</dbReference>
<protein>
    <submittedName>
        <fullName evidence="2">MOSC N-terminal beta barrel domain-containing protein</fullName>
    </submittedName>
</protein>
<dbReference type="EMBL" id="JBBUTG010000028">
    <property type="protein sequence ID" value="MEK8034438.1"/>
    <property type="molecule type" value="Genomic_DNA"/>
</dbReference>
<evidence type="ECO:0000259" key="1">
    <source>
        <dbReference type="PROSITE" id="PS51340"/>
    </source>
</evidence>
<comment type="caution">
    <text evidence="2">The sequence shown here is derived from an EMBL/GenBank/DDBJ whole genome shotgun (WGS) entry which is preliminary data.</text>
</comment>
<reference evidence="2 3" key="1">
    <citation type="submission" date="2024-04" db="EMBL/GenBank/DDBJ databases">
        <title>Novel species of the genus Ideonella isolated from streams.</title>
        <authorList>
            <person name="Lu H."/>
        </authorList>
    </citation>
    <scope>NUCLEOTIDE SEQUENCE [LARGE SCALE GENOMIC DNA]</scope>
    <source>
        <strain evidence="2 3">DXS29W</strain>
    </source>
</reference>
<name>A0ABU9C176_9BURK</name>
<feature type="domain" description="MOSC" evidence="1">
    <location>
        <begin position="133"/>
        <end position="281"/>
    </location>
</feature>
<dbReference type="InterPro" id="IPR005302">
    <property type="entry name" value="MoCF_Sase_C"/>
</dbReference>
<dbReference type="Pfam" id="PF03473">
    <property type="entry name" value="MOSC"/>
    <property type="match status" value="1"/>
</dbReference>